<feature type="domain" description="UTP25 C-terminal" evidence="7">
    <location>
        <begin position="612"/>
        <end position="798"/>
    </location>
</feature>
<evidence type="ECO:0000256" key="2">
    <source>
        <dbReference type="ARBA" id="ARBA00009223"/>
    </source>
</evidence>
<dbReference type="Pfam" id="PF06862">
    <property type="entry name" value="Utp25_C"/>
    <property type="match status" value="1"/>
</dbReference>
<dbReference type="AlphaFoldDB" id="A0A8D8RR57"/>
<evidence type="ECO:0000313" key="9">
    <source>
        <dbReference type="EMBL" id="CAG6653459.1"/>
    </source>
</evidence>
<keyword evidence="3" id="KW-0539">Nucleus</keyword>
<comment type="subcellular location">
    <subcellularLocation>
        <location evidence="1">Nucleus</location>
        <location evidence="1">Nucleolus</location>
    </subcellularLocation>
</comment>
<dbReference type="GO" id="GO:0032040">
    <property type="term" value="C:small-subunit processome"/>
    <property type="evidence" value="ECO:0007669"/>
    <property type="project" value="TreeGrafter"/>
</dbReference>
<feature type="compositionally biased region" description="Acidic residues" evidence="6">
    <location>
        <begin position="146"/>
        <end position="220"/>
    </location>
</feature>
<comment type="similarity">
    <text evidence="2">Belongs to the UTP25 family.</text>
</comment>
<protein>
    <recommendedName>
        <fullName evidence="4">U3 small nucleolar RNA-associated protein 25 homolog</fullName>
    </recommendedName>
    <alternativeName>
        <fullName evidence="5">UTP25 small subunit processor component</fullName>
    </alternativeName>
</protein>
<feature type="region of interest" description="Disordered" evidence="6">
    <location>
        <begin position="111"/>
        <end position="220"/>
    </location>
</feature>
<accession>A0A8D8RR57</accession>
<evidence type="ECO:0000259" key="7">
    <source>
        <dbReference type="Pfam" id="PF06862"/>
    </source>
</evidence>
<dbReference type="PANTHER" id="PTHR12933">
    <property type="entry name" value="ORF PROTEIN-RELATED"/>
    <property type="match status" value="1"/>
</dbReference>
<proteinExistence type="inferred from homology"/>
<dbReference type="PANTHER" id="PTHR12933:SF0">
    <property type="entry name" value="U3 SMALL NUCLEOLAR RNA-ASSOCIATED PROTEIN 25 HOMOLOG"/>
    <property type="match status" value="1"/>
</dbReference>
<name>A0A8D8RR57_9HEMI</name>
<evidence type="ECO:0000256" key="4">
    <source>
        <dbReference type="ARBA" id="ARBA00024421"/>
    </source>
</evidence>
<dbReference type="EMBL" id="HBUF01173737">
    <property type="protein sequence ID" value="CAG6653459.1"/>
    <property type="molecule type" value="Transcribed_RNA"/>
</dbReference>
<dbReference type="Pfam" id="PF22916">
    <property type="entry name" value="UTP25_NTPase-like"/>
    <property type="match status" value="1"/>
</dbReference>
<sequence length="805" mass="93749">MVRHKNRLLKKKLKEKNIFSQSKKHKFIKKKKKDPYDKKKKKQNELNINNNPSNPHKRKKRNTEDTKPVKFVKKNVENVIKKKYAESSSGEEEDEQRFMYNTLLGTFKKNLNANSAMSSEEEESEPEEEEEDTDHINQEDLSSLGEESDNQNEEQEKENGSDEEISDNEVDSENDEANVISDDDNGSNDDDVDEEEEVNESEEEDEEEDYGNNEVDNEDNIEDPFVSHLKYDLSLELLNSVSNKVYDKQQAQWTTLGQLIIQIPKVEKDAQNSTKTLLGQNEIYATPHALPSVKEIDVEKCFVKSQLHNNIDRALFKHCQLDAFTPLQTELFSVINSYQDLFYPERTFNNAEQIRFVYCLHAVNHSLKTRLKVIHHNARLTDRFDIPDEFRDQGLVRPKVLIVAPFKDSALRIVRMITSILLSDASKANVINKKRFYDEFTGDDGCLPRKNPHPTDFEKTFVGNTEDTFKVGLSITKKSLKLYADFYSSDIIIASPLGLRMIIGAEGEKNREYDFLASIELVILDQTELFLMQNWDHVLHVMDHLHLQPKQTHGTDFARVRSWAVNGWTKYYRQTLVFSSLLLPPITALFSKKCSNYEGKVQVLNPKLTGTISRIVVKLPQVFHRIYCTSPLEAVEERFNTFVTKILPQYKPEIMNHTLIYVPSYFDYIRIRNYMKREDMSFVQICEYSKDNLIARARDLFFHAEKHFLLYSERFHFFRRIRVRGIRHIVFYEPPQFPHFYSEMINFMQEANQYRHEDGGSADNISVSVLYTKYDLAALSAIVTTPRASAMLLNDNPVQMFTTGE</sequence>
<evidence type="ECO:0000256" key="1">
    <source>
        <dbReference type="ARBA" id="ARBA00004604"/>
    </source>
</evidence>
<feature type="region of interest" description="Disordered" evidence="6">
    <location>
        <begin position="1"/>
        <end position="97"/>
    </location>
</feature>
<organism evidence="9">
    <name type="scientific">Cacopsylla melanoneura</name>
    <dbReference type="NCBI Taxonomy" id="428564"/>
    <lineage>
        <taxon>Eukaryota</taxon>
        <taxon>Metazoa</taxon>
        <taxon>Ecdysozoa</taxon>
        <taxon>Arthropoda</taxon>
        <taxon>Hexapoda</taxon>
        <taxon>Insecta</taxon>
        <taxon>Pterygota</taxon>
        <taxon>Neoptera</taxon>
        <taxon>Paraneoptera</taxon>
        <taxon>Hemiptera</taxon>
        <taxon>Sternorrhyncha</taxon>
        <taxon>Psylloidea</taxon>
        <taxon>Psyllidae</taxon>
        <taxon>Psyllinae</taxon>
        <taxon>Cacopsylla</taxon>
    </lineage>
</organism>
<dbReference type="GO" id="GO:0034511">
    <property type="term" value="F:U3 snoRNA binding"/>
    <property type="evidence" value="ECO:0007669"/>
    <property type="project" value="InterPro"/>
</dbReference>
<feature type="domain" description="UTP25 NTP hydrolase-like" evidence="8">
    <location>
        <begin position="338"/>
        <end position="601"/>
    </location>
</feature>
<evidence type="ECO:0000259" key="8">
    <source>
        <dbReference type="Pfam" id="PF22916"/>
    </source>
</evidence>
<dbReference type="InterPro" id="IPR053940">
    <property type="entry name" value="UTP25_NTPase-like"/>
</dbReference>
<feature type="compositionally biased region" description="Basic residues" evidence="6">
    <location>
        <begin position="1"/>
        <end position="14"/>
    </location>
</feature>
<dbReference type="InterPro" id="IPR010678">
    <property type="entry name" value="UTP25"/>
</dbReference>
<feature type="compositionally biased region" description="Acidic residues" evidence="6">
    <location>
        <begin position="119"/>
        <end position="133"/>
    </location>
</feature>
<dbReference type="Gene3D" id="3.40.50.300">
    <property type="entry name" value="P-loop containing nucleotide triphosphate hydrolases"/>
    <property type="match status" value="1"/>
</dbReference>
<dbReference type="InterPro" id="IPR027417">
    <property type="entry name" value="P-loop_NTPase"/>
</dbReference>
<feature type="compositionally biased region" description="Low complexity" evidence="6">
    <location>
        <begin position="45"/>
        <end position="54"/>
    </location>
</feature>
<evidence type="ECO:0000256" key="6">
    <source>
        <dbReference type="SAM" id="MobiDB-lite"/>
    </source>
</evidence>
<evidence type="ECO:0000256" key="5">
    <source>
        <dbReference type="ARBA" id="ARBA00032325"/>
    </source>
</evidence>
<evidence type="ECO:0000256" key="3">
    <source>
        <dbReference type="ARBA" id="ARBA00023242"/>
    </source>
</evidence>
<feature type="compositionally biased region" description="Basic residues" evidence="6">
    <location>
        <begin position="22"/>
        <end position="42"/>
    </location>
</feature>
<feature type="compositionally biased region" description="Basic and acidic residues" evidence="6">
    <location>
        <begin position="62"/>
        <end position="85"/>
    </location>
</feature>
<dbReference type="InterPro" id="IPR053939">
    <property type="entry name" value="UTP25_C"/>
</dbReference>
<reference evidence="9" key="1">
    <citation type="submission" date="2021-05" db="EMBL/GenBank/DDBJ databases">
        <authorList>
            <person name="Alioto T."/>
            <person name="Alioto T."/>
            <person name="Gomez Garrido J."/>
        </authorList>
    </citation>
    <scope>NUCLEOTIDE SEQUENCE</scope>
</reference>
<dbReference type="GO" id="GO:0000462">
    <property type="term" value="P:maturation of SSU-rRNA from tricistronic rRNA transcript (SSU-rRNA, 5.8S rRNA, LSU-rRNA)"/>
    <property type="evidence" value="ECO:0007669"/>
    <property type="project" value="TreeGrafter"/>
</dbReference>
<dbReference type="GO" id="GO:0019843">
    <property type="term" value="F:rRNA binding"/>
    <property type="evidence" value="ECO:0007669"/>
    <property type="project" value="TreeGrafter"/>
</dbReference>